<name>A0AAQ1SR90_9PSED</name>
<accession>A0AAQ1SR90</accession>
<evidence type="ECO:0000313" key="2">
    <source>
        <dbReference type="Proteomes" id="UP000294335"/>
    </source>
</evidence>
<gene>
    <name evidence="1" type="ORF">JV551A3_V1_10182</name>
</gene>
<sequence length="57" mass="6896">MQQQDQQPPEMIYAMTLHHNNNRHAYRSIDWRHSCSRRCCLGWTIRQRPIFPTQLGS</sequence>
<dbReference type="Proteomes" id="UP000294335">
    <property type="component" value="Unassembled WGS sequence"/>
</dbReference>
<proteinExistence type="predicted"/>
<protein>
    <submittedName>
        <fullName evidence="1">Uncharacterized protein</fullName>
    </submittedName>
</protein>
<keyword evidence="2" id="KW-1185">Reference proteome</keyword>
<reference evidence="1 2" key="1">
    <citation type="submission" date="2018-02" db="EMBL/GenBank/DDBJ databases">
        <authorList>
            <person name="Dubost A."/>
        </authorList>
    </citation>
    <scope>NUCLEOTIDE SEQUENCE [LARGE SCALE GENOMIC DNA]</scope>
    <source>
        <strain evidence="2">JV551A3</strain>
    </source>
</reference>
<comment type="caution">
    <text evidence="1">The sequence shown here is derived from an EMBL/GenBank/DDBJ whole genome shotgun (WGS) entry which is preliminary data.</text>
</comment>
<organism evidence="1 2">
    <name type="scientific">Pseudomonas inefficax</name>
    <dbReference type="NCBI Taxonomy" id="2078786"/>
    <lineage>
        <taxon>Bacteria</taxon>
        <taxon>Pseudomonadati</taxon>
        <taxon>Pseudomonadota</taxon>
        <taxon>Gammaproteobacteria</taxon>
        <taxon>Pseudomonadales</taxon>
        <taxon>Pseudomonadaceae</taxon>
        <taxon>Pseudomonas</taxon>
    </lineage>
</organism>
<dbReference type="EMBL" id="OPYN01000001">
    <property type="protein sequence ID" value="SPO58367.1"/>
    <property type="molecule type" value="Genomic_DNA"/>
</dbReference>
<evidence type="ECO:0000313" key="1">
    <source>
        <dbReference type="EMBL" id="SPO58367.1"/>
    </source>
</evidence>
<dbReference type="AlphaFoldDB" id="A0AAQ1SR90"/>